<dbReference type="InterPro" id="IPR007069">
    <property type="entry name" value="Transposase_32"/>
</dbReference>
<evidence type="ECO:0000313" key="4">
    <source>
        <dbReference type="Proteomes" id="UP000321814"/>
    </source>
</evidence>
<dbReference type="PANTHER" id="PTHR37023:SF1">
    <property type="entry name" value="ISSOD25 TRANSPOSASE TNPA_ISSOD25"/>
    <property type="match status" value="1"/>
</dbReference>
<comment type="caution">
    <text evidence="3">The sequence shown here is derived from an EMBL/GenBank/DDBJ whole genome shotgun (WGS) entry which is preliminary data.</text>
</comment>
<name>A0A5C8LKT5_9GAMM</name>
<dbReference type="OrthoDB" id="6979325at2"/>
<protein>
    <submittedName>
        <fullName evidence="3">IS91 family transposase</fullName>
    </submittedName>
</protein>
<feature type="domain" description="Transposase IS801/IS1294" evidence="1">
    <location>
        <begin position="139"/>
        <end position="306"/>
    </location>
</feature>
<dbReference type="Pfam" id="PF04986">
    <property type="entry name" value="Y2_Tnp"/>
    <property type="match status" value="1"/>
</dbReference>
<feature type="domain" description="Transposase zinc-binding" evidence="2">
    <location>
        <begin position="9"/>
        <end position="97"/>
    </location>
</feature>
<dbReference type="GO" id="GO:0006313">
    <property type="term" value="P:DNA transposition"/>
    <property type="evidence" value="ECO:0007669"/>
    <property type="project" value="InterPro"/>
</dbReference>
<dbReference type="EMBL" id="VRLR01000030">
    <property type="protein sequence ID" value="TXK76935.1"/>
    <property type="molecule type" value="Genomic_DNA"/>
</dbReference>
<dbReference type="GO" id="GO:0004803">
    <property type="term" value="F:transposase activity"/>
    <property type="evidence" value="ECO:0007669"/>
    <property type="project" value="InterPro"/>
</dbReference>
<dbReference type="Pfam" id="PF14319">
    <property type="entry name" value="Zn_Tnp_IS91"/>
    <property type="match status" value="1"/>
</dbReference>
<accession>A0A5C8LKT5</accession>
<sequence length="361" mass="41824">MSLHLADVLQQFLPSYQQSNKLNMQQQKACQHILQCRTAALGQQLWECQQCHQQQLVYCSCRDRNCPRCQGQRTRQWIEVQAEHLVQARYFHLVFTLPHELNVISHFAEEVLYQCLFKAVWQTLSTFAQRHRKHAGQLGMTAVLHTWGQTLSQHIHLHCLIPGGMLSKTGRWQVIDKEYLFPVKALSTVFRAKMLAALRDEKIQIASSEALMSKPWSVFSKACLCKPETVLRYLGRYTRKGMLHESRLVQMNEHSVSFRYKDYQDGNQKKVMTVSGEEFIRRYLSHVLPKGLMRIRHFGWLSNKSRKEKLALIKSQEPKAATLRKKPEATTEPVWHCPHCKGGVLQLAGLLKRLDTGPPDN</sequence>
<evidence type="ECO:0000259" key="1">
    <source>
        <dbReference type="Pfam" id="PF04986"/>
    </source>
</evidence>
<dbReference type="RefSeq" id="WP_147905573.1">
    <property type="nucleotide sequence ID" value="NZ_BAAAGC010000022.1"/>
</dbReference>
<dbReference type="PANTHER" id="PTHR37023">
    <property type="entry name" value="TRANSPOSASE"/>
    <property type="match status" value="1"/>
</dbReference>
<evidence type="ECO:0000313" key="3">
    <source>
        <dbReference type="EMBL" id="TXK76935.1"/>
    </source>
</evidence>
<organism evidence="3 4">
    <name type="scientific">Rheinheimera tangshanensis</name>
    <dbReference type="NCBI Taxonomy" id="400153"/>
    <lineage>
        <taxon>Bacteria</taxon>
        <taxon>Pseudomonadati</taxon>
        <taxon>Pseudomonadota</taxon>
        <taxon>Gammaproteobacteria</taxon>
        <taxon>Chromatiales</taxon>
        <taxon>Chromatiaceae</taxon>
        <taxon>Rheinheimera</taxon>
    </lineage>
</organism>
<dbReference type="AlphaFoldDB" id="A0A5C8LKT5"/>
<dbReference type="InterPro" id="IPR054832">
    <property type="entry name" value="transpos_IS91"/>
</dbReference>
<gene>
    <name evidence="3" type="ORF">FU839_18660</name>
</gene>
<dbReference type="InterPro" id="IPR026889">
    <property type="entry name" value="Zn_Tnp"/>
</dbReference>
<dbReference type="NCBIfam" id="NF033538">
    <property type="entry name" value="transpos_IS91"/>
    <property type="match status" value="1"/>
</dbReference>
<keyword evidence="4" id="KW-1185">Reference proteome</keyword>
<reference evidence="3 4" key="1">
    <citation type="submission" date="2019-08" db="EMBL/GenBank/DDBJ databases">
        <title>Draft genome analysis of Rheinheimera tangshanensis isolated from the roots of fresh rice plants (Oryza sativa).</title>
        <authorList>
            <person name="Yu Q."/>
            <person name="Qi Y."/>
            <person name="Zhang H."/>
            <person name="Pu J."/>
        </authorList>
    </citation>
    <scope>NUCLEOTIDE SEQUENCE [LARGE SCALE GENOMIC DNA]</scope>
    <source>
        <strain evidence="3 4">JA3-B52</strain>
    </source>
</reference>
<proteinExistence type="predicted"/>
<dbReference type="Proteomes" id="UP000321814">
    <property type="component" value="Unassembled WGS sequence"/>
</dbReference>
<evidence type="ECO:0000259" key="2">
    <source>
        <dbReference type="Pfam" id="PF14319"/>
    </source>
</evidence>
<dbReference type="GO" id="GO:0003677">
    <property type="term" value="F:DNA binding"/>
    <property type="evidence" value="ECO:0007669"/>
    <property type="project" value="InterPro"/>
</dbReference>